<name>A0A8J7IVD4_9RHOB</name>
<dbReference type="GO" id="GO:0016887">
    <property type="term" value="F:ATP hydrolysis activity"/>
    <property type="evidence" value="ECO:0007669"/>
    <property type="project" value="InterPro"/>
</dbReference>
<dbReference type="EMBL" id="JAELVR010000018">
    <property type="protein sequence ID" value="MBJ6373651.1"/>
    <property type="molecule type" value="Genomic_DNA"/>
</dbReference>
<dbReference type="SUPFAM" id="SSF52540">
    <property type="entry name" value="P-loop containing nucleoside triphosphate hydrolases"/>
    <property type="match status" value="2"/>
</dbReference>
<evidence type="ECO:0000313" key="2">
    <source>
        <dbReference type="EMBL" id="MBJ6373651.1"/>
    </source>
</evidence>
<dbReference type="PANTHER" id="PTHR43581">
    <property type="entry name" value="ATP/GTP PHOSPHATASE"/>
    <property type="match status" value="1"/>
</dbReference>
<dbReference type="InterPro" id="IPR027417">
    <property type="entry name" value="P-loop_NTPase"/>
</dbReference>
<protein>
    <submittedName>
        <fullName evidence="2">AAA family ATPase</fullName>
    </submittedName>
</protein>
<evidence type="ECO:0000259" key="1">
    <source>
        <dbReference type="Pfam" id="PF13304"/>
    </source>
</evidence>
<proteinExistence type="predicted"/>
<sequence>MRYCIHNFGDGRAKISIKLENGNTFVILMPNDGPLECYLECELAPRKNTQFLRDQFPLDLVIVPTLSPLEQNEELVQQETVERNRYGRLASRNFRNFWLHKTEQEFEAFADLVEMGWPGIRVRRPEIERSGKRPVVRMYFREGPHVREVQWSGFGFQVWMQTMMHLTASNHSSTLILDEPDIYLHPDLQHRLLRLVSQRVAQYFIATHSTEIINDVEPGEVLIVRPESRSAKRIQGESGYSDVYSAIGSSENAQFARLAKTKKVLYFEGKDAKILSKLAKRLGATDFISNTSVTLMKTDGFSNWSRVTTSSWVFENFFGFKIPVSAIFDRDYRCDDEIQDFLDEVNVGDTLCRVLPHKEIENFLLVPDAIISVVKKHFSGSLPKGWQADIVEIINACVEDMRSKTLSARIGSKISYEVGKGSKKDIATISAEEERNFTENWQEAEFRRRVVPGKSVFSQ</sequence>
<gene>
    <name evidence="2" type="ORF">JF290_19190</name>
</gene>
<dbReference type="GO" id="GO:0005524">
    <property type="term" value="F:ATP binding"/>
    <property type="evidence" value="ECO:0007669"/>
    <property type="project" value="InterPro"/>
</dbReference>
<organism evidence="2 3">
    <name type="scientific">Sedimentitalea arenosa</name>
    <dbReference type="NCBI Taxonomy" id="2798803"/>
    <lineage>
        <taxon>Bacteria</taxon>
        <taxon>Pseudomonadati</taxon>
        <taxon>Pseudomonadota</taxon>
        <taxon>Alphaproteobacteria</taxon>
        <taxon>Rhodobacterales</taxon>
        <taxon>Paracoccaceae</taxon>
        <taxon>Sedimentitalea</taxon>
    </lineage>
</organism>
<dbReference type="InterPro" id="IPR051396">
    <property type="entry name" value="Bact_Antivir_Def_Nuclease"/>
</dbReference>
<dbReference type="Proteomes" id="UP000619079">
    <property type="component" value="Unassembled WGS sequence"/>
</dbReference>
<reference evidence="2" key="1">
    <citation type="submission" date="2020-12" db="EMBL/GenBank/DDBJ databases">
        <title>Sedimentitalea sp. nov., isolated from sand in Incheon.</title>
        <authorList>
            <person name="Kim W."/>
        </authorList>
    </citation>
    <scope>NUCLEOTIDE SEQUENCE</scope>
    <source>
        <strain evidence="2">CAU 1593</strain>
    </source>
</reference>
<evidence type="ECO:0000313" key="3">
    <source>
        <dbReference type="Proteomes" id="UP000619079"/>
    </source>
</evidence>
<feature type="domain" description="ATPase AAA-type core" evidence="1">
    <location>
        <begin position="117"/>
        <end position="214"/>
    </location>
</feature>
<dbReference type="Pfam" id="PF13304">
    <property type="entry name" value="AAA_21"/>
    <property type="match status" value="1"/>
</dbReference>
<dbReference type="PANTHER" id="PTHR43581:SF4">
    <property type="entry name" value="ATP_GTP PHOSPHATASE"/>
    <property type="match status" value="1"/>
</dbReference>
<dbReference type="InterPro" id="IPR003959">
    <property type="entry name" value="ATPase_AAA_core"/>
</dbReference>
<dbReference type="Gene3D" id="3.40.50.300">
    <property type="entry name" value="P-loop containing nucleotide triphosphate hydrolases"/>
    <property type="match status" value="1"/>
</dbReference>
<keyword evidence="3" id="KW-1185">Reference proteome</keyword>
<comment type="caution">
    <text evidence="2">The sequence shown here is derived from an EMBL/GenBank/DDBJ whole genome shotgun (WGS) entry which is preliminary data.</text>
</comment>
<accession>A0A8J7IVD4</accession>
<dbReference type="AlphaFoldDB" id="A0A8J7IVD4"/>